<evidence type="ECO:0000256" key="5">
    <source>
        <dbReference type="ARBA" id="ARBA00023015"/>
    </source>
</evidence>
<dbReference type="GO" id="GO:0070847">
    <property type="term" value="C:core mediator complex"/>
    <property type="evidence" value="ECO:0007669"/>
    <property type="project" value="EnsemblFungi"/>
</dbReference>
<evidence type="ECO:0000256" key="4">
    <source>
        <dbReference type="ARBA" id="ARBA00020634"/>
    </source>
</evidence>
<dbReference type="FunCoup" id="H2AUQ5">
    <property type="interactions" value="924"/>
</dbReference>
<dbReference type="Pfam" id="PF04934">
    <property type="entry name" value="Med6"/>
    <property type="match status" value="1"/>
</dbReference>
<dbReference type="PIRSF" id="PIRSF013286">
    <property type="entry name" value="MED6_fungi"/>
    <property type="match status" value="1"/>
</dbReference>
<dbReference type="OrthoDB" id="344220at2759"/>
<dbReference type="InterPro" id="IPR038566">
    <property type="entry name" value="Mediator_Med6_sf"/>
</dbReference>
<dbReference type="GO" id="GO:0016592">
    <property type="term" value="C:mediator complex"/>
    <property type="evidence" value="ECO:0007669"/>
    <property type="project" value="InterPro"/>
</dbReference>
<evidence type="ECO:0000313" key="12">
    <source>
        <dbReference type="EMBL" id="CCF58105.1"/>
    </source>
</evidence>
<dbReference type="InParanoid" id="H2AUQ5"/>
<proteinExistence type="inferred from homology"/>
<dbReference type="KEGG" id="kaf:KAFR_0D04570"/>
<evidence type="ECO:0000256" key="2">
    <source>
        <dbReference type="ARBA" id="ARBA00007526"/>
    </source>
</evidence>
<dbReference type="Proteomes" id="UP000005220">
    <property type="component" value="Chromosome 4"/>
</dbReference>
<keyword evidence="7 11" id="KW-0804">Transcription</keyword>
<evidence type="ECO:0000256" key="11">
    <source>
        <dbReference type="PIRNR" id="PIRNR013286"/>
    </source>
</evidence>
<dbReference type="GeneID" id="13882429"/>
<comment type="function">
    <text evidence="9">Component of the Mediator complex, a coactivator involved in the regulated transcription of nearly all RNA polymerase II-dependent genes. Mediator functions as a bridge to convey information from gene-specific regulatory proteins to the basal RNA polymerase II transcription machinery. Mediator is recruited to promoters by direct interactions with regulatory proteins and serves as a scaffold for the assembly of a functional preinitiation complex with RNA polymerase II and the general transcription factors.</text>
</comment>
<evidence type="ECO:0000313" key="13">
    <source>
        <dbReference type="Proteomes" id="UP000005220"/>
    </source>
</evidence>
<dbReference type="FunFam" id="3.10.450.580:FF:000004">
    <property type="entry name" value="Mediator of RNA polymerase II transcription subunit 6"/>
    <property type="match status" value="1"/>
</dbReference>
<dbReference type="InterPro" id="IPR016612">
    <property type="entry name" value="Mediator_Med6_fun"/>
</dbReference>
<dbReference type="GO" id="GO:0003713">
    <property type="term" value="F:transcription coactivator activity"/>
    <property type="evidence" value="ECO:0007669"/>
    <property type="project" value="EnsemblFungi"/>
</dbReference>
<keyword evidence="5 11" id="KW-0805">Transcription regulation</keyword>
<keyword evidence="6 11" id="KW-0010">Activator</keyword>
<accession>H2AUQ5</accession>
<keyword evidence="8 11" id="KW-0539">Nucleus</keyword>
<dbReference type="RefSeq" id="XP_003957240.1">
    <property type="nucleotide sequence ID" value="XM_003957191.1"/>
</dbReference>
<evidence type="ECO:0000256" key="1">
    <source>
        <dbReference type="ARBA" id="ARBA00004123"/>
    </source>
</evidence>
<dbReference type="GO" id="GO:0051123">
    <property type="term" value="P:RNA polymerase II preinitiation complex assembly"/>
    <property type="evidence" value="ECO:0007669"/>
    <property type="project" value="EnsemblFungi"/>
</dbReference>
<gene>
    <name evidence="12" type="primary">KAFR0D04570</name>
    <name evidence="12" type="ORF">KAFR_0D04570</name>
</gene>
<dbReference type="STRING" id="1071382.H2AUQ5"/>
<organism evidence="12 13">
    <name type="scientific">Kazachstania africana (strain ATCC 22294 / BCRC 22015 / CBS 2517 / CECT 1963 / NBRC 1671 / NRRL Y-8276)</name>
    <name type="common">Yeast</name>
    <name type="synonym">Kluyveromyces africanus</name>
    <dbReference type="NCBI Taxonomy" id="1071382"/>
    <lineage>
        <taxon>Eukaryota</taxon>
        <taxon>Fungi</taxon>
        <taxon>Dikarya</taxon>
        <taxon>Ascomycota</taxon>
        <taxon>Saccharomycotina</taxon>
        <taxon>Saccharomycetes</taxon>
        <taxon>Saccharomycetales</taxon>
        <taxon>Saccharomycetaceae</taxon>
        <taxon>Kazachstania</taxon>
    </lineage>
</organism>
<evidence type="ECO:0000256" key="8">
    <source>
        <dbReference type="ARBA" id="ARBA00023242"/>
    </source>
</evidence>
<sequence>MDTPLDELQWKSPEWIQAFGLRTDNVLDYFAESPFFDKTSNNQVIKMQRQFQQEPSQEAGSDDFGHLDAKRREILIKYPVYAMLERELMKLKGIEYVLVQVREPDFWTIRKQNRHSINKTETLQDYYVIGANVYQSPTIFNIVMNRLMTTNYHFNETIKSLYDLTEFKPSQGIQFKKFEADKSSNGTTTESHTVSTSATATATTNATTAQLDNSKNDGSRQLITQEMLDKLMVTSIKSKPEYI</sequence>
<dbReference type="Gene3D" id="3.10.450.580">
    <property type="entry name" value="Mediator complex, subunit Med6"/>
    <property type="match status" value="1"/>
</dbReference>
<dbReference type="HOGENOM" id="CLU_077754_0_0_1"/>
<dbReference type="EMBL" id="HE650824">
    <property type="protein sequence ID" value="CCF58105.1"/>
    <property type="molecule type" value="Genomic_DNA"/>
</dbReference>
<dbReference type="PANTHER" id="PTHR13104">
    <property type="entry name" value="MED-6-RELATED"/>
    <property type="match status" value="1"/>
</dbReference>
<name>H2AUQ5_KAZAF</name>
<evidence type="ECO:0000256" key="7">
    <source>
        <dbReference type="ARBA" id="ARBA00023163"/>
    </source>
</evidence>
<protein>
    <recommendedName>
        <fullName evidence="4 11">Mediator of RNA polymerase II transcription subunit 6</fullName>
    </recommendedName>
    <alternativeName>
        <fullName evidence="10 11">Mediator complex subunit 6</fullName>
    </alternativeName>
</protein>
<evidence type="ECO:0000256" key="3">
    <source>
        <dbReference type="ARBA" id="ARBA00011837"/>
    </source>
</evidence>
<dbReference type="GO" id="GO:0060261">
    <property type="term" value="P:positive regulation of transcription initiation by RNA polymerase II"/>
    <property type="evidence" value="ECO:0007669"/>
    <property type="project" value="EnsemblFungi"/>
</dbReference>
<dbReference type="GO" id="GO:0032968">
    <property type="term" value="P:positive regulation of transcription elongation by RNA polymerase II"/>
    <property type="evidence" value="ECO:0007669"/>
    <property type="project" value="EnsemblFungi"/>
</dbReference>
<reference evidence="12 13" key="1">
    <citation type="journal article" date="2011" name="Proc. Natl. Acad. Sci. U.S.A.">
        <title>Evolutionary erosion of yeast sex chromosomes by mating-type switching accidents.</title>
        <authorList>
            <person name="Gordon J.L."/>
            <person name="Armisen D."/>
            <person name="Proux-Wera E."/>
            <person name="Oheigeartaigh S.S."/>
            <person name="Byrne K.P."/>
            <person name="Wolfe K.H."/>
        </authorList>
    </citation>
    <scope>NUCLEOTIDE SEQUENCE [LARGE SCALE GENOMIC DNA]</scope>
    <source>
        <strain evidence="13">ATCC 22294 / BCRC 22015 / CBS 2517 / CECT 1963 / NBRC 1671 / NRRL Y-8276</strain>
    </source>
</reference>
<dbReference type="eggNOG" id="KOG3169">
    <property type="taxonomic scope" value="Eukaryota"/>
</dbReference>
<keyword evidence="13" id="KW-1185">Reference proteome</keyword>
<evidence type="ECO:0000256" key="6">
    <source>
        <dbReference type="ARBA" id="ARBA00023159"/>
    </source>
</evidence>
<comment type="similarity">
    <text evidence="2 11">Belongs to the Mediator complex subunit 6 family.</text>
</comment>
<comment type="subcellular location">
    <subcellularLocation>
        <location evidence="1 11">Nucleus</location>
    </subcellularLocation>
</comment>
<evidence type="ECO:0000256" key="9">
    <source>
        <dbReference type="ARBA" id="ARBA00025687"/>
    </source>
</evidence>
<evidence type="ECO:0000256" key="10">
    <source>
        <dbReference type="ARBA" id="ARBA00031259"/>
    </source>
</evidence>
<dbReference type="AlphaFoldDB" id="H2AUQ5"/>
<dbReference type="InterPro" id="IPR007018">
    <property type="entry name" value="Mediator_Med6"/>
</dbReference>
<comment type="subunit">
    <text evidence="3 11">Component of the Mediator complex.</text>
</comment>